<sequence>MNKGTKNKNNGFGIQRDITADGATIHLRITNPRRLNVELLGNILLRYLQGGYETMILDQGRGARKKMKLVEFLGQLQAVFNETRLRLLERKLIRDRVSF</sequence>
<protein>
    <submittedName>
        <fullName evidence="1">Uncharacterized protein</fullName>
    </submittedName>
</protein>
<reference evidence="1" key="1">
    <citation type="submission" date="2022-10" db="EMBL/GenBank/DDBJ databases">
        <title>The complete genomes of actinobacterial strains from the NBC collection.</title>
        <authorList>
            <person name="Joergensen T.S."/>
            <person name="Alvarez Arevalo M."/>
            <person name="Sterndorff E.B."/>
            <person name="Faurdal D."/>
            <person name="Vuksanovic O."/>
            <person name="Mourched A.-S."/>
            <person name="Charusanti P."/>
            <person name="Shaw S."/>
            <person name="Blin K."/>
            <person name="Weber T."/>
        </authorList>
    </citation>
    <scope>NUCLEOTIDE SEQUENCE [LARGE SCALE GENOMIC DNA]</scope>
    <source>
        <strain evidence="1">NBC 01686</strain>
    </source>
</reference>
<accession>A0ABZ1YAQ8</accession>
<organism evidence="1">
    <name type="scientific">Streptomyces althioticus</name>
    <dbReference type="NCBI Taxonomy" id="83380"/>
    <lineage>
        <taxon>Bacteria</taxon>
        <taxon>Bacillati</taxon>
        <taxon>Actinomycetota</taxon>
        <taxon>Actinomycetes</taxon>
        <taxon>Kitasatosporales</taxon>
        <taxon>Streptomycetaceae</taxon>
        <taxon>Streptomyces</taxon>
        <taxon>Streptomyces althioticus group</taxon>
    </lineage>
</organism>
<proteinExistence type="predicted"/>
<dbReference type="RefSeq" id="WP_395759499.1">
    <property type="nucleotide sequence ID" value="NZ_CP109207.1"/>
</dbReference>
<gene>
    <name evidence="1" type="ORF">OIE82_27235</name>
</gene>
<evidence type="ECO:0000313" key="1">
    <source>
        <dbReference type="EMBL" id="WUU56638.1"/>
    </source>
</evidence>
<dbReference type="EMBL" id="CP109207">
    <property type="protein sequence ID" value="WUU56638.1"/>
    <property type="molecule type" value="Genomic_DNA"/>
</dbReference>
<name>A0ABZ1YAQ8_9ACTN</name>